<protein>
    <submittedName>
        <fullName evidence="1">5488_t:CDS:1</fullName>
    </submittedName>
</protein>
<reference evidence="1 2" key="1">
    <citation type="submission" date="2021-06" db="EMBL/GenBank/DDBJ databases">
        <authorList>
            <person name="Kallberg Y."/>
            <person name="Tangrot J."/>
            <person name="Rosling A."/>
        </authorList>
    </citation>
    <scope>NUCLEOTIDE SEQUENCE [LARGE SCALE GENOMIC DNA]</scope>
    <source>
        <strain evidence="1 2">120-4 pot B 10/14</strain>
    </source>
</reference>
<organism evidence="1 2">
    <name type="scientific">Gigaspora margarita</name>
    <dbReference type="NCBI Taxonomy" id="4874"/>
    <lineage>
        <taxon>Eukaryota</taxon>
        <taxon>Fungi</taxon>
        <taxon>Fungi incertae sedis</taxon>
        <taxon>Mucoromycota</taxon>
        <taxon>Glomeromycotina</taxon>
        <taxon>Glomeromycetes</taxon>
        <taxon>Diversisporales</taxon>
        <taxon>Gigasporaceae</taxon>
        <taxon>Gigaspora</taxon>
    </lineage>
</organism>
<feature type="non-terminal residue" evidence="1">
    <location>
        <position position="1"/>
    </location>
</feature>
<sequence length="40" mass="4677">ASIQHFLKEVPILELNSLLDNMAKNNHMIITKHYAEYSYS</sequence>
<dbReference type="EMBL" id="CAJVQB010007588">
    <property type="protein sequence ID" value="CAG8705863.1"/>
    <property type="molecule type" value="Genomic_DNA"/>
</dbReference>
<accession>A0ABN7UZ57</accession>
<evidence type="ECO:0000313" key="1">
    <source>
        <dbReference type="EMBL" id="CAG8705863.1"/>
    </source>
</evidence>
<keyword evidence="2" id="KW-1185">Reference proteome</keyword>
<gene>
    <name evidence="1" type="ORF">GMARGA_LOCUS12435</name>
</gene>
<comment type="caution">
    <text evidence="1">The sequence shown here is derived from an EMBL/GenBank/DDBJ whole genome shotgun (WGS) entry which is preliminary data.</text>
</comment>
<evidence type="ECO:0000313" key="2">
    <source>
        <dbReference type="Proteomes" id="UP000789901"/>
    </source>
</evidence>
<proteinExistence type="predicted"/>
<dbReference type="Proteomes" id="UP000789901">
    <property type="component" value="Unassembled WGS sequence"/>
</dbReference>
<name>A0ABN7UZ57_GIGMA</name>